<evidence type="ECO:0000313" key="2">
    <source>
        <dbReference type="Proteomes" id="UP000184082"/>
    </source>
</evidence>
<dbReference type="STRING" id="1121266.SAMN02745883_00690"/>
<protein>
    <submittedName>
        <fullName evidence="1">Uncharacterized protein</fullName>
    </submittedName>
</protein>
<dbReference type="RefSeq" id="WP_072965986.1">
    <property type="nucleotide sequence ID" value="NZ_FRAJ01000005.1"/>
</dbReference>
<evidence type="ECO:0000313" key="1">
    <source>
        <dbReference type="EMBL" id="SHJ88167.1"/>
    </source>
</evidence>
<organism evidence="1 2">
    <name type="scientific">Caminicella sporogenes DSM 14501</name>
    <dbReference type="NCBI Taxonomy" id="1121266"/>
    <lineage>
        <taxon>Bacteria</taxon>
        <taxon>Bacillati</taxon>
        <taxon>Bacillota</taxon>
        <taxon>Clostridia</taxon>
        <taxon>Peptostreptococcales</taxon>
        <taxon>Caminicellaceae</taxon>
        <taxon>Caminicella</taxon>
    </lineage>
</organism>
<reference evidence="1 2" key="1">
    <citation type="submission" date="2016-11" db="EMBL/GenBank/DDBJ databases">
        <authorList>
            <person name="Jaros S."/>
            <person name="Januszkiewicz K."/>
            <person name="Wedrychowicz H."/>
        </authorList>
    </citation>
    <scope>NUCLEOTIDE SEQUENCE [LARGE SCALE GENOMIC DNA]</scope>
    <source>
        <strain evidence="1 2">DSM 14501</strain>
    </source>
</reference>
<keyword evidence="2" id="KW-1185">Reference proteome</keyword>
<accession>A0A1M6MXH1</accession>
<sequence length="118" mass="13836">MDNEEIKNLTELFEKLYPIAVENGVDAVFYWDMTYGEIITAIEGNQRKVKQDIQVQASLVYKLGDLLRFAFNEPNKYPTLQEAFPKLFDDEAIKPKQQDWRIMKERISAYAKKKAGRK</sequence>
<name>A0A1M6MXH1_9FIRM</name>
<dbReference type="EMBL" id="FRAJ01000005">
    <property type="protein sequence ID" value="SHJ88167.1"/>
    <property type="molecule type" value="Genomic_DNA"/>
</dbReference>
<dbReference type="Proteomes" id="UP000184082">
    <property type="component" value="Unassembled WGS sequence"/>
</dbReference>
<gene>
    <name evidence="1" type="ORF">SAMN02745883_00690</name>
</gene>
<dbReference type="AlphaFoldDB" id="A0A1M6MXH1"/>
<proteinExistence type="predicted"/>